<dbReference type="PATRIC" id="fig|1420583.3.peg.4533"/>
<dbReference type="GeneID" id="29273462"/>
<dbReference type="UniPathway" id="UPA00344"/>
<name>A0A0J7XHD1_9SPHN</name>
<dbReference type="RefSeq" id="WP_007682023.1">
    <property type="nucleotide sequence ID" value="NZ_KQ130441.1"/>
</dbReference>
<dbReference type="EMBL" id="JACT01000010">
    <property type="protein sequence ID" value="KMS51187.1"/>
    <property type="molecule type" value="Genomic_DNA"/>
</dbReference>
<evidence type="ECO:0000259" key="1">
    <source>
        <dbReference type="Pfam" id="PF00994"/>
    </source>
</evidence>
<feature type="domain" description="MoaB/Mog" evidence="1">
    <location>
        <begin position="187"/>
        <end position="285"/>
    </location>
</feature>
<dbReference type="CDD" id="cd03522">
    <property type="entry name" value="MoeA_like"/>
    <property type="match status" value="1"/>
</dbReference>
<dbReference type="SUPFAM" id="SSF53218">
    <property type="entry name" value="Molybdenum cofactor biosynthesis proteins"/>
    <property type="match status" value="1"/>
</dbReference>
<comment type="caution">
    <text evidence="2">The sequence shown here is derived from an EMBL/GenBank/DDBJ whole genome shotgun (WGS) entry which is preliminary data.</text>
</comment>
<protein>
    <submittedName>
        <fullName evidence="2">Molybdopterin biosynthesis protein</fullName>
    </submittedName>
</protein>
<gene>
    <name evidence="2" type="ORF">V473_11195</name>
</gene>
<reference evidence="2 3" key="1">
    <citation type="journal article" date="2015" name="G3 (Bethesda)">
        <title>Insights into Ongoing Evolution of the Hexachlorocyclohexane Catabolic Pathway from Comparative Genomics of Ten Sphingomonadaceae Strains.</title>
        <authorList>
            <person name="Pearce S.L."/>
            <person name="Oakeshott J.G."/>
            <person name="Pandey G."/>
        </authorList>
    </citation>
    <scope>NUCLEOTIDE SEQUENCE [LARGE SCALE GENOMIC DNA]</scope>
    <source>
        <strain evidence="2 3">LL01</strain>
    </source>
</reference>
<dbReference type="Gene3D" id="3.40.980.10">
    <property type="entry name" value="MoaB/Mog-like domain"/>
    <property type="match status" value="1"/>
</dbReference>
<dbReference type="Proteomes" id="UP000052232">
    <property type="component" value="Unassembled WGS sequence"/>
</dbReference>
<dbReference type="InterPro" id="IPR036425">
    <property type="entry name" value="MoaB/Mog-like_dom_sf"/>
</dbReference>
<evidence type="ECO:0000313" key="2">
    <source>
        <dbReference type="EMBL" id="KMS51187.1"/>
    </source>
</evidence>
<sequence length="330" mass="34512">MRFGRVSLEEAEGAILAHSLSIPGRRLPKGRVLDCDDLAAVRHAGLEALTVARLDTDDIGENDVAMAIAQRLAGDHVRAEPPVHGRADLIAETNGLLVYAPDGIGKLNRATEAITFAAVAPMTPVRAGDVVGTVKIIPYAVPRAELVSAGQVADGCKVRIAAFGPLSVNLVQTSLGSVSLKLLAKTETVIRQRVERLGGHLNHVWICDHDEAALTNLLADSSEADLVLIMAASATADREDVVPAAIRQAGGRVERVGMPVDPGNLLCLGWLRRRAVIGLPGCARSPLRNGVDLILERLFAGFGVDSDVIAGMGVGGLLGDGGGRLDARAL</sequence>
<evidence type="ECO:0000313" key="3">
    <source>
        <dbReference type="Proteomes" id="UP000052232"/>
    </source>
</evidence>
<dbReference type="AlphaFoldDB" id="A0A0J7XHD1"/>
<dbReference type="Pfam" id="PF00994">
    <property type="entry name" value="MoCF_biosynth"/>
    <property type="match status" value="1"/>
</dbReference>
<dbReference type="STRING" id="1420583.V473_11195"/>
<accession>A0A0J7XHD1</accession>
<organism evidence="2 3">
    <name type="scientific">Sphingobium cupriresistens LL01</name>
    <dbReference type="NCBI Taxonomy" id="1420583"/>
    <lineage>
        <taxon>Bacteria</taxon>
        <taxon>Pseudomonadati</taxon>
        <taxon>Pseudomonadota</taxon>
        <taxon>Alphaproteobacteria</taxon>
        <taxon>Sphingomonadales</taxon>
        <taxon>Sphingomonadaceae</taxon>
        <taxon>Sphingobium</taxon>
    </lineage>
</organism>
<dbReference type="InterPro" id="IPR001453">
    <property type="entry name" value="MoaB/Mog_dom"/>
</dbReference>
<proteinExistence type="predicted"/>
<keyword evidence="3" id="KW-1185">Reference proteome</keyword>